<protein>
    <recommendedName>
        <fullName evidence="1">Reverse transcriptase Ty1/copia-type domain-containing protein</fullName>
    </recommendedName>
</protein>
<gene>
    <name evidence="2" type="ORF">KIW84_032917</name>
</gene>
<accession>A0A9D5B2H5</accession>
<dbReference type="Pfam" id="PF07727">
    <property type="entry name" value="RVT_2"/>
    <property type="match status" value="1"/>
</dbReference>
<organism evidence="2 3">
    <name type="scientific">Pisum sativum</name>
    <name type="common">Garden pea</name>
    <name type="synonym">Lathyrus oleraceus</name>
    <dbReference type="NCBI Taxonomy" id="3888"/>
    <lineage>
        <taxon>Eukaryota</taxon>
        <taxon>Viridiplantae</taxon>
        <taxon>Streptophyta</taxon>
        <taxon>Embryophyta</taxon>
        <taxon>Tracheophyta</taxon>
        <taxon>Spermatophyta</taxon>
        <taxon>Magnoliopsida</taxon>
        <taxon>eudicotyledons</taxon>
        <taxon>Gunneridae</taxon>
        <taxon>Pentapetalae</taxon>
        <taxon>rosids</taxon>
        <taxon>fabids</taxon>
        <taxon>Fabales</taxon>
        <taxon>Fabaceae</taxon>
        <taxon>Papilionoideae</taxon>
        <taxon>50 kb inversion clade</taxon>
        <taxon>NPAAA clade</taxon>
        <taxon>Hologalegina</taxon>
        <taxon>IRL clade</taxon>
        <taxon>Fabeae</taxon>
        <taxon>Lathyrus</taxon>
    </lineage>
</organism>
<dbReference type="AlphaFoldDB" id="A0A9D5B2H5"/>
<evidence type="ECO:0000259" key="1">
    <source>
        <dbReference type="Pfam" id="PF07727"/>
    </source>
</evidence>
<dbReference type="InterPro" id="IPR013103">
    <property type="entry name" value="RVT_2"/>
</dbReference>
<dbReference type="Proteomes" id="UP001058974">
    <property type="component" value="Chromosome 3"/>
</dbReference>
<comment type="caution">
    <text evidence="2">The sequence shown here is derived from an EMBL/GenBank/DDBJ whole genome shotgun (WGS) entry which is preliminary data.</text>
</comment>
<proteinExistence type="predicted"/>
<sequence length="174" mass="19887">MFLSFKESMKINFDMTDLGKMRYFLGVEVLQKEEGIYMCQRKFTRDILDRFGMKNNNGVNNPIVPGVKLSKKGGGAEVDITLYKHMIGSLMYLTVTRPDLMFAVCLTSRYMSAPTEAHFQVVKRILRYIKGTMEFGILYRRGGDEKVLSYTDSDYAGDLDDRKSTSGFLFLMCG</sequence>
<dbReference type="PANTHER" id="PTHR11439">
    <property type="entry name" value="GAG-POL-RELATED RETROTRANSPOSON"/>
    <property type="match status" value="1"/>
</dbReference>
<feature type="domain" description="Reverse transcriptase Ty1/copia-type" evidence="1">
    <location>
        <begin position="4"/>
        <end position="64"/>
    </location>
</feature>
<keyword evidence="3" id="KW-1185">Reference proteome</keyword>
<dbReference type="PANTHER" id="PTHR11439:SF517">
    <property type="entry name" value="CYSTEINE-RICH RLK (RECEPTOR-LIKE PROTEIN KINASE) 8"/>
    <property type="match status" value="1"/>
</dbReference>
<name>A0A9D5B2H5_PEA</name>
<evidence type="ECO:0000313" key="2">
    <source>
        <dbReference type="EMBL" id="KAI5427685.1"/>
    </source>
</evidence>
<dbReference type="Gramene" id="Psat03G0291700-T1">
    <property type="protein sequence ID" value="KAI5427685.1"/>
    <property type="gene ID" value="KIW84_032917"/>
</dbReference>
<reference evidence="2 3" key="1">
    <citation type="journal article" date="2022" name="Nat. Genet.">
        <title>Improved pea reference genome and pan-genome highlight genomic features and evolutionary characteristics.</title>
        <authorList>
            <person name="Yang T."/>
            <person name="Liu R."/>
            <person name="Luo Y."/>
            <person name="Hu S."/>
            <person name="Wang D."/>
            <person name="Wang C."/>
            <person name="Pandey M.K."/>
            <person name="Ge S."/>
            <person name="Xu Q."/>
            <person name="Li N."/>
            <person name="Li G."/>
            <person name="Huang Y."/>
            <person name="Saxena R.K."/>
            <person name="Ji Y."/>
            <person name="Li M."/>
            <person name="Yan X."/>
            <person name="He Y."/>
            <person name="Liu Y."/>
            <person name="Wang X."/>
            <person name="Xiang C."/>
            <person name="Varshney R.K."/>
            <person name="Ding H."/>
            <person name="Gao S."/>
            <person name="Zong X."/>
        </authorList>
    </citation>
    <scope>NUCLEOTIDE SEQUENCE [LARGE SCALE GENOMIC DNA]</scope>
    <source>
        <strain evidence="2 3">cv. Zhongwan 6</strain>
    </source>
</reference>
<evidence type="ECO:0000313" key="3">
    <source>
        <dbReference type="Proteomes" id="UP001058974"/>
    </source>
</evidence>
<dbReference type="EMBL" id="JAMSHJ010000003">
    <property type="protein sequence ID" value="KAI5427685.1"/>
    <property type="molecule type" value="Genomic_DNA"/>
</dbReference>